<accession>A0AAD6G787</accession>
<gene>
    <name evidence="3" type="ORF">N7458_002519</name>
    <name evidence="4" type="ORF">N7458_002555</name>
</gene>
<proteinExistence type="predicted"/>
<dbReference type="GeneID" id="81596145"/>
<evidence type="ECO:0000313" key="5">
    <source>
        <dbReference type="Proteomes" id="UP001213681"/>
    </source>
</evidence>
<evidence type="ECO:0000313" key="4">
    <source>
        <dbReference type="EMBL" id="KAJ5461003.1"/>
    </source>
</evidence>
<feature type="compositionally biased region" description="Basic and acidic residues" evidence="2">
    <location>
        <begin position="100"/>
        <end position="112"/>
    </location>
</feature>
<feature type="coiled-coil region" evidence="1">
    <location>
        <begin position="119"/>
        <end position="181"/>
    </location>
</feature>
<sequence>MAISSNERRALERTRCREALAAHIHLRLGLIVAPNQVRLHPRPEDGYAWSVTEPSKHLLQSSLSDGKIRIYRSICEELGRSLEAVAPETLQSSLLNQEDGVDKPPRRDEEGPRTFTAQIRSLESKNRDLEAELDRTRGGLEESLREVRHLKAETARIQDQLRASESQARDLQAELVYARARVNEAIQVLSKQRVESDKQKGLARICD</sequence>
<dbReference type="EMBL" id="JAPVEA010000002">
    <property type="protein sequence ID" value="KAJ5461003.1"/>
    <property type="molecule type" value="Genomic_DNA"/>
</dbReference>
<dbReference type="Proteomes" id="UP001213681">
    <property type="component" value="Unassembled WGS sequence"/>
</dbReference>
<comment type="caution">
    <text evidence="4">The sequence shown here is derived from an EMBL/GenBank/DDBJ whole genome shotgun (WGS) entry which is preliminary data.</text>
</comment>
<dbReference type="RefSeq" id="XP_056770009.1">
    <property type="nucleotide sequence ID" value="XM_056905902.1"/>
</dbReference>
<keyword evidence="1" id="KW-0175">Coiled coil</keyword>
<reference evidence="4" key="1">
    <citation type="submission" date="2022-12" db="EMBL/GenBank/DDBJ databases">
        <authorList>
            <person name="Petersen C."/>
        </authorList>
    </citation>
    <scope>NUCLEOTIDE SEQUENCE</scope>
    <source>
        <strain evidence="4">IBT 16125</strain>
    </source>
</reference>
<organism evidence="4 5">
    <name type="scientific">Penicillium daleae</name>
    <dbReference type="NCBI Taxonomy" id="63821"/>
    <lineage>
        <taxon>Eukaryota</taxon>
        <taxon>Fungi</taxon>
        <taxon>Dikarya</taxon>
        <taxon>Ascomycota</taxon>
        <taxon>Pezizomycotina</taxon>
        <taxon>Eurotiomycetes</taxon>
        <taxon>Eurotiomycetidae</taxon>
        <taxon>Eurotiales</taxon>
        <taxon>Aspergillaceae</taxon>
        <taxon>Penicillium</taxon>
    </lineage>
</organism>
<dbReference type="AlphaFoldDB" id="A0AAD6G787"/>
<reference evidence="4" key="2">
    <citation type="journal article" date="2023" name="IMA Fungus">
        <title>Comparative genomic study of the Penicillium genus elucidates a diverse pangenome and 15 lateral gene transfer events.</title>
        <authorList>
            <person name="Petersen C."/>
            <person name="Sorensen T."/>
            <person name="Nielsen M.R."/>
            <person name="Sondergaard T.E."/>
            <person name="Sorensen J.L."/>
            <person name="Fitzpatrick D.A."/>
            <person name="Frisvad J.C."/>
            <person name="Nielsen K.L."/>
        </authorList>
    </citation>
    <scope>NUCLEOTIDE SEQUENCE</scope>
    <source>
        <strain evidence="4">IBT 16125</strain>
    </source>
</reference>
<dbReference type="EMBL" id="JAPVEA010000002">
    <property type="protein sequence ID" value="KAJ5460967.1"/>
    <property type="molecule type" value="Genomic_DNA"/>
</dbReference>
<feature type="region of interest" description="Disordered" evidence="2">
    <location>
        <begin position="91"/>
        <end position="112"/>
    </location>
</feature>
<evidence type="ECO:0000313" key="3">
    <source>
        <dbReference type="EMBL" id="KAJ5460967.1"/>
    </source>
</evidence>
<evidence type="ECO:0000256" key="2">
    <source>
        <dbReference type="SAM" id="MobiDB-lite"/>
    </source>
</evidence>
<keyword evidence="5" id="KW-1185">Reference proteome</keyword>
<protein>
    <submittedName>
        <fullName evidence="4">Uncharacterized protein</fullName>
    </submittedName>
</protein>
<evidence type="ECO:0000256" key="1">
    <source>
        <dbReference type="SAM" id="Coils"/>
    </source>
</evidence>
<name>A0AAD6G787_9EURO</name>